<protein>
    <submittedName>
        <fullName evidence="2">Uncharacterized protein</fullName>
    </submittedName>
</protein>
<feature type="transmembrane region" description="Helical" evidence="1">
    <location>
        <begin position="6"/>
        <end position="27"/>
    </location>
</feature>
<dbReference type="AlphaFoldDB" id="A0A5C1E4F5"/>
<dbReference type="KEGG" id="otr:OTERR_03300"/>
<feature type="transmembrane region" description="Helical" evidence="1">
    <location>
        <begin position="39"/>
        <end position="58"/>
    </location>
</feature>
<proteinExistence type="predicted"/>
<reference evidence="2 3" key="1">
    <citation type="submission" date="2017-07" db="EMBL/GenBank/DDBJ databases">
        <title>Complete genome sequence of Oryzomicrobium terrae TPP412.</title>
        <authorList>
            <person name="Chiu L.-W."/>
            <person name="Lo K.-J."/>
            <person name="Tsai Y.-M."/>
            <person name="Lin S.-S."/>
            <person name="Kuo C.-H."/>
            <person name="Liu C.-T."/>
        </authorList>
    </citation>
    <scope>NUCLEOTIDE SEQUENCE [LARGE SCALE GENOMIC DNA]</scope>
    <source>
        <strain evidence="2 3">TPP412</strain>
    </source>
</reference>
<name>A0A5C1E4F5_9RHOO</name>
<keyword evidence="1" id="KW-0472">Membrane</keyword>
<evidence type="ECO:0000256" key="1">
    <source>
        <dbReference type="SAM" id="Phobius"/>
    </source>
</evidence>
<dbReference type="EMBL" id="CP022579">
    <property type="protein sequence ID" value="QEL63806.1"/>
    <property type="molecule type" value="Genomic_DNA"/>
</dbReference>
<accession>A0A5C1E4F5</accession>
<dbReference type="RefSeq" id="WP_054619603.1">
    <property type="nucleotide sequence ID" value="NZ_CP022579.1"/>
</dbReference>
<keyword evidence="1" id="KW-0812">Transmembrane</keyword>
<sequence>MDIWFTLFVLFVAVSVASGLVLVLVGYTDSLVTSFAYGWKWRLFILAPLLLAIAAMVYGWREGAAVFIVSLAGAVTFCLKRWNENTKPGKQLLFGLALAALGVGLLYGSGPSFAKRVIDEAAQGNLPAGMVEPASTGSAPAPAAAK</sequence>
<keyword evidence="3" id="KW-1185">Reference proteome</keyword>
<feature type="transmembrane region" description="Helical" evidence="1">
    <location>
        <begin position="64"/>
        <end position="80"/>
    </location>
</feature>
<evidence type="ECO:0000313" key="3">
    <source>
        <dbReference type="Proteomes" id="UP000323671"/>
    </source>
</evidence>
<gene>
    <name evidence="2" type="ORF">OTERR_03300</name>
</gene>
<dbReference type="Proteomes" id="UP000323671">
    <property type="component" value="Chromosome"/>
</dbReference>
<organism evidence="2 3">
    <name type="scientific">Oryzomicrobium terrae</name>
    <dbReference type="NCBI Taxonomy" id="1735038"/>
    <lineage>
        <taxon>Bacteria</taxon>
        <taxon>Pseudomonadati</taxon>
        <taxon>Pseudomonadota</taxon>
        <taxon>Betaproteobacteria</taxon>
        <taxon>Rhodocyclales</taxon>
        <taxon>Rhodocyclaceae</taxon>
        <taxon>Oryzomicrobium</taxon>
    </lineage>
</organism>
<evidence type="ECO:0000313" key="2">
    <source>
        <dbReference type="EMBL" id="QEL63806.1"/>
    </source>
</evidence>
<keyword evidence="1" id="KW-1133">Transmembrane helix</keyword>
<feature type="transmembrane region" description="Helical" evidence="1">
    <location>
        <begin position="92"/>
        <end position="110"/>
    </location>
</feature>